<sequence>MATYVLVHGSWHDGSAWRAVVSRLEQLGHAAHAPTLAGHGKGVGRAVDHNDCVRSAVDFIVDRDLTEIVLVGHSFAGTVIARVAEEIPERLRRLVFWNAFVPEPGSSLLDECPPHYREMFHELAAASDDNTITLPFPVWRDAFIQDATPETARATYQQLSPEPFQPFVDRLDLRRFYESTLPKSYLNCTEDLALPPGEWGWHPRMSSRLGTYRLVEMVGSHEVIFTDPRRLADEIATAGRD</sequence>
<comment type="caution">
    <text evidence="2">The sequence shown here is derived from an EMBL/GenBank/DDBJ whole genome shotgun (WGS) entry which is preliminary data.</text>
</comment>
<dbReference type="AlphaFoldDB" id="A0A646KTH3"/>
<proteinExistence type="predicted"/>
<dbReference type="PANTHER" id="PTHR37017:SF11">
    <property type="entry name" value="ESTERASE_LIPASE_THIOESTERASE DOMAIN-CONTAINING PROTEIN"/>
    <property type="match status" value="1"/>
</dbReference>
<dbReference type="InterPro" id="IPR000073">
    <property type="entry name" value="AB_hydrolase_1"/>
</dbReference>
<evidence type="ECO:0000313" key="2">
    <source>
        <dbReference type="EMBL" id="MQT05347.1"/>
    </source>
</evidence>
<keyword evidence="2" id="KW-0378">Hydrolase</keyword>
<dbReference type="Gene3D" id="3.40.50.1820">
    <property type="entry name" value="alpha/beta hydrolase"/>
    <property type="match status" value="1"/>
</dbReference>
<dbReference type="GO" id="GO:0016787">
    <property type="term" value="F:hydrolase activity"/>
    <property type="evidence" value="ECO:0007669"/>
    <property type="project" value="UniProtKB-KW"/>
</dbReference>
<dbReference type="RefSeq" id="WP_153526717.1">
    <property type="nucleotide sequence ID" value="NZ_JBEPDZ010000024.1"/>
</dbReference>
<feature type="domain" description="AB hydrolase-1" evidence="1">
    <location>
        <begin position="5"/>
        <end position="233"/>
    </location>
</feature>
<evidence type="ECO:0000259" key="1">
    <source>
        <dbReference type="Pfam" id="PF12697"/>
    </source>
</evidence>
<dbReference type="InterPro" id="IPR052897">
    <property type="entry name" value="Sec-Metab_Biosynth_Hydrolase"/>
</dbReference>
<reference evidence="2 3" key="1">
    <citation type="submission" date="2019-05" db="EMBL/GenBank/DDBJ databases">
        <title>Comparative genomics and metabolomics analyses of clavulanic acid producing Streptomyces species provides insight into specialized metabolism and evolution of beta-lactam biosynthetic gene clusters.</title>
        <authorList>
            <person name="Moore M.A."/>
            <person name="Cruz-Morales P."/>
            <person name="Barona Gomez F."/>
            <person name="Kapil T."/>
        </authorList>
    </citation>
    <scope>NUCLEOTIDE SEQUENCE [LARGE SCALE GENOMIC DNA]</scope>
    <source>
        <strain evidence="2 3">NRRL 5741</strain>
    </source>
</reference>
<protein>
    <submittedName>
        <fullName evidence="2">Alpha/beta hydrolase</fullName>
    </submittedName>
</protein>
<dbReference type="SUPFAM" id="SSF53474">
    <property type="entry name" value="alpha/beta-Hydrolases"/>
    <property type="match status" value="1"/>
</dbReference>
<organism evidence="2 3">
    <name type="scientific">Streptomyces jumonjinensis</name>
    <dbReference type="NCBI Taxonomy" id="1945"/>
    <lineage>
        <taxon>Bacteria</taxon>
        <taxon>Bacillati</taxon>
        <taxon>Actinomycetota</taxon>
        <taxon>Actinomycetes</taxon>
        <taxon>Kitasatosporales</taxon>
        <taxon>Streptomycetaceae</taxon>
        <taxon>Streptomyces</taxon>
    </lineage>
</organism>
<gene>
    <name evidence="2" type="ORF">FF041_36170</name>
</gene>
<keyword evidence="3" id="KW-1185">Reference proteome</keyword>
<dbReference type="EMBL" id="VCLA01000201">
    <property type="protein sequence ID" value="MQT05347.1"/>
    <property type="molecule type" value="Genomic_DNA"/>
</dbReference>
<dbReference type="Proteomes" id="UP000419138">
    <property type="component" value="Unassembled WGS sequence"/>
</dbReference>
<accession>A0A646KTH3</accession>
<dbReference type="OrthoDB" id="9773549at2"/>
<name>A0A646KTH3_STRJU</name>
<dbReference type="InterPro" id="IPR029058">
    <property type="entry name" value="AB_hydrolase_fold"/>
</dbReference>
<dbReference type="PANTHER" id="PTHR37017">
    <property type="entry name" value="AB HYDROLASE-1 DOMAIN-CONTAINING PROTEIN-RELATED"/>
    <property type="match status" value="1"/>
</dbReference>
<dbReference type="Pfam" id="PF12697">
    <property type="entry name" value="Abhydrolase_6"/>
    <property type="match status" value="1"/>
</dbReference>
<evidence type="ECO:0000313" key="3">
    <source>
        <dbReference type="Proteomes" id="UP000419138"/>
    </source>
</evidence>